<sequence>MELAVSNNNTRMDSHLVMEKDQRVRYKVCTTDFEVENTSTPDSQNSSIQSRSPRCEAFVMTGDKMLNLNPKISPSYAKVFLIVNNFFGSFQMCHDQLPPAVHVEKLKNENHFDHFPSMHKNNHGRIRSAIMLGTTEETNKIDLSTKPESQSETIKEKNSELLNDGQDNKNFESSNTYRSSENSFNVIPADPSNIPQYQTSGNNFAGKDFSIDLPQQQTNLTFNDSLISSSAISRLISSNHSQSMPASPARVLTNKQTNLIEQAVIAATKKDQNINLDDDIPTQICSSSLSMQSSAGTMPFLYSSYPPETISRLARHLFTHQEGIKIAAFLVKTDDLSMKIAREFVNLFNFAGLRIDAALQAFSSRVQFCGDSGDKAQLLAHFAHRYFECNPVIFKNVEEVHALSCALLSLNNSLQGNQANNVNIRDFINDLANSGFKFDPAMLRDLFFTIKNQPLNKQETQLHFNTNSVCKEKRLSKIIFNKKSESSIKTSSSFINPVEQQVDYKRGWLMKKSLYDIDGKRTPIGRRKWQMLYATIRGMVIYLHQDENSFSCRNRYLTYRNCILIHHSLAEVPKDYTKKKNVFRLRTSNFGEFLFQTSDSTEVEKWIDAINYVAAAFSSPVLPTPVGANKAFIFCKPKYFSTPTHLSLPDQLRAHEQRLEETKESLANLQQSAPPMKAKGKLVYDYFYKERFLDSEKERYICYINILREKLNAGTKITSVINNCDTKNTSFNAKRENSITAFDS</sequence>
<dbReference type="Proteomes" id="UP000095281">
    <property type="component" value="Unplaced"/>
</dbReference>
<dbReference type="InterPro" id="IPR023394">
    <property type="entry name" value="Sec7_C_sf"/>
</dbReference>
<feature type="domain" description="SEC7" evidence="6">
    <location>
        <begin position="300"/>
        <end position="453"/>
    </location>
</feature>
<dbReference type="InterPro" id="IPR000904">
    <property type="entry name" value="Sec7_dom"/>
</dbReference>
<dbReference type="PRINTS" id="PR00683">
    <property type="entry name" value="SPECTRINPH"/>
</dbReference>
<accession>A0A1I8BU06</accession>
<dbReference type="CDD" id="cd13295">
    <property type="entry name" value="PH_EFA6"/>
    <property type="match status" value="1"/>
</dbReference>
<evidence type="ECO:0000313" key="7">
    <source>
        <dbReference type="Proteomes" id="UP000095281"/>
    </source>
</evidence>
<reference evidence="8" key="1">
    <citation type="submission" date="2016-11" db="UniProtKB">
        <authorList>
            <consortium name="WormBaseParasite"/>
        </authorList>
    </citation>
    <scope>IDENTIFICATION</scope>
</reference>
<evidence type="ECO:0000256" key="1">
    <source>
        <dbReference type="ARBA" id="ARBA00004236"/>
    </source>
</evidence>
<dbReference type="PANTHER" id="PTHR10663:SF376">
    <property type="entry name" value="PH AND SEC7 DOMAIN-CONTAINING PROTEIN"/>
    <property type="match status" value="1"/>
</dbReference>
<keyword evidence="2" id="KW-1003">Cell membrane</keyword>
<keyword evidence="7" id="KW-1185">Reference proteome</keyword>
<evidence type="ECO:0000256" key="2">
    <source>
        <dbReference type="ARBA" id="ARBA00022475"/>
    </source>
</evidence>
<dbReference type="InterPro" id="IPR011993">
    <property type="entry name" value="PH-like_dom_sf"/>
</dbReference>
<dbReference type="Pfam" id="PF15410">
    <property type="entry name" value="PH_9"/>
    <property type="match status" value="1"/>
</dbReference>
<evidence type="ECO:0000259" key="5">
    <source>
        <dbReference type="PROSITE" id="PS50003"/>
    </source>
</evidence>
<dbReference type="FunFam" id="2.30.29.30:FF:000267">
    <property type="entry name" value="PH and SEC7 domain-containing protein 4"/>
    <property type="match status" value="1"/>
</dbReference>
<dbReference type="InterPro" id="IPR001605">
    <property type="entry name" value="PH_dom-spectrin-type"/>
</dbReference>
<dbReference type="PANTHER" id="PTHR10663">
    <property type="entry name" value="GUANYL-NUCLEOTIDE EXCHANGE FACTOR"/>
    <property type="match status" value="1"/>
</dbReference>
<dbReference type="GO" id="GO:0005886">
    <property type="term" value="C:plasma membrane"/>
    <property type="evidence" value="ECO:0007669"/>
    <property type="project" value="UniProtKB-SubCell"/>
</dbReference>
<proteinExistence type="predicted"/>
<evidence type="ECO:0000313" key="8">
    <source>
        <dbReference type="WBParaSite" id="MhA1_Contig530.frz3.gene7"/>
    </source>
</evidence>
<dbReference type="Gene3D" id="1.10.1000.11">
    <property type="entry name" value="Arf Nucleotide-binding Site Opener,domain 2"/>
    <property type="match status" value="1"/>
</dbReference>
<keyword evidence="3" id="KW-0344">Guanine-nucleotide releasing factor</keyword>
<organism evidence="7 8">
    <name type="scientific">Meloidogyne hapla</name>
    <name type="common">Root-knot nematode worm</name>
    <dbReference type="NCBI Taxonomy" id="6305"/>
    <lineage>
        <taxon>Eukaryota</taxon>
        <taxon>Metazoa</taxon>
        <taxon>Ecdysozoa</taxon>
        <taxon>Nematoda</taxon>
        <taxon>Chromadorea</taxon>
        <taxon>Rhabditida</taxon>
        <taxon>Tylenchina</taxon>
        <taxon>Tylenchomorpha</taxon>
        <taxon>Tylenchoidea</taxon>
        <taxon>Meloidogynidae</taxon>
        <taxon>Meloidogyninae</taxon>
        <taxon>Meloidogyne</taxon>
    </lineage>
</organism>
<dbReference type="Pfam" id="PF01369">
    <property type="entry name" value="Sec7"/>
    <property type="match status" value="1"/>
</dbReference>
<dbReference type="GO" id="GO:0005085">
    <property type="term" value="F:guanyl-nucleotide exchange factor activity"/>
    <property type="evidence" value="ECO:0007669"/>
    <property type="project" value="UniProtKB-KW"/>
</dbReference>
<dbReference type="WBParaSite" id="MhA1_Contig530.frz3.gene7">
    <property type="protein sequence ID" value="MhA1_Contig530.frz3.gene7"/>
    <property type="gene ID" value="MhA1_Contig530.frz3.gene7"/>
</dbReference>
<dbReference type="SUPFAM" id="SSF50729">
    <property type="entry name" value="PH domain-like"/>
    <property type="match status" value="1"/>
</dbReference>
<dbReference type="GO" id="GO:0032012">
    <property type="term" value="P:regulation of ARF protein signal transduction"/>
    <property type="evidence" value="ECO:0007669"/>
    <property type="project" value="InterPro"/>
</dbReference>
<feature type="domain" description="PH" evidence="5">
    <location>
        <begin position="502"/>
        <end position="615"/>
    </location>
</feature>
<dbReference type="SMART" id="SM00222">
    <property type="entry name" value="Sec7"/>
    <property type="match status" value="1"/>
</dbReference>
<evidence type="ECO:0000259" key="6">
    <source>
        <dbReference type="PROSITE" id="PS50190"/>
    </source>
</evidence>
<dbReference type="InterPro" id="IPR001849">
    <property type="entry name" value="PH_domain"/>
</dbReference>
<dbReference type="InterPro" id="IPR035999">
    <property type="entry name" value="Sec7_dom_sf"/>
</dbReference>
<keyword evidence="4" id="KW-0472">Membrane</keyword>
<evidence type="ECO:0000256" key="4">
    <source>
        <dbReference type="ARBA" id="ARBA00023136"/>
    </source>
</evidence>
<dbReference type="SUPFAM" id="SSF48425">
    <property type="entry name" value="Sec7 domain"/>
    <property type="match status" value="1"/>
</dbReference>
<dbReference type="PROSITE" id="PS50003">
    <property type="entry name" value="PH_DOMAIN"/>
    <property type="match status" value="1"/>
</dbReference>
<dbReference type="Gene3D" id="2.30.29.30">
    <property type="entry name" value="Pleckstrin-homology domain (PH domain)/Phosphotyrosine-binding domain (PTB)"/>
    <property type="match status" value="1"/>
</dbReference>
<evidence type="ECO:0000256" key="3">
    <source>
        <dbReference type="ARBA" id="ARBA00022658"/>
    </source>
</evidence>
<dbReference type="InterPro" id="IPR041681">
    <property type="entry name" value="PH_9"/>
</dbReference>
<dbReference type="AlphaFoldDB" id="A0A1I8BU06"/>
<dbReference type="GO" id="GO:0005543">
    <property type="term" value="F:phospholipid binding"/>
    <property type="evidence" value="ECO:0007669"/>
    <property type="project" value="InterPro"/>
</dbReference>
<name>A0A1I8BU06_MELHA</name>
<protein>
    <submittedName>
        <fullName evidence="8">SEC7 domain-containing protein</fullName>
    </submittedName>
</protein>
<dbReference type="PROSITE" id="PS50190">
    <property type="entry name" value="SEC7"/>
    <property type="match status" value="1"/>
</dbReference>
<dbReference type="SMART" id="SM00233">
    <property type="entry name" value="PH"/>
    <property type="match status" value="1"/>
</dbReference>
<comment type="subcellular location">
    <subcellularLocation>
        <location evidence="1">Cell membrane</location>
    </subcellularLocation>
</comment>